<dbReference type="GO" id="GO:0000978">
    <property type="term" value="F:RNA polymerase II cis-regulatory region sequence-specific DNA binding"/>
    <property type="evidence" value="ECO:0007669"/>
    <property type="project" value="TreeGrafter"/>
</dbReference>
<dbReference type="InterPro" id="IPR020479">
    <property type="entry name" value="HD_metazoa"/>
</dbReference>
<sequence>MSTAPYEEYETKYQVVDNTWHLIPPDYMNMVDDDYRYQFLDSMKMNGSPISSQKTSAGFAISDILELDRNTNNQDIEPISPVTNIYPSHEISYFPKHWPQSENVIPQNHSMHMTHPAQLSPDSTSPPISERSSVDPINVQDNVMPQPQLSSDPSPSENVSDNEGDDEMGDDMKEDQGDGQSGSHKKRKRRVLFSKAQTYELERRFRQQRYLSAPEREHLASIIRLTPTQVKIWFQNHRYKTKRAQHEKGLHDQQNNSTLPSPRRVAVPVLVRDGKPCLSGGPKPQDSLQVPTSMMLPGHPHLLYPQPRWW</sequence>
<reference evidence="11" key="1">
    <citation type="submission" date="2021-12" db="EMBL/GenBank/DDBJ databases">
        <authorList>
            <person name="King R."/>
        </authorList>
    </citation>
    <scope>NUCLEOTIDE SEQUENCE</scope>
</reference>
<dbReference type="GO" id="GO:0005634">
    <property type="term" value="C:nucleus"/>
    <property type="evidence" value="ECO:0007669"/>
    <property type="project" value="UniProtKB-SubCell"/>
</dbReference>
<dbReference type="InterPro" id="IPR050394">
    <property type="entry name" value="Homeobox_NK-like"/>
</dbReference>
<keyword evidence="4 7" id="KW-0238">DNA-binding</keyword>
<dbReference type="GO" id="GO:0030154">
    <property type="term" value="P:cell differentiation"/>
    <property type="evidence" value="ECO:0007669"/>
    <property type="project" value="TreeGrafter"/>
</dbReference>
<evidence type="ECO:0000256" key="8">
    <source>
        <dbReference type="RuleBase" id="RU000682"/>
    </source>
</evidence>
<evidence type="ECO:0000256" key="2">
    <source>
        <dbReference type="ARBA" id="ARBA00005661"/>
    </source>
</evidence>
<feature type="compositionally biased region" description="Acidic residues" evidence="9">
    <location>
        <begin position="160"/>
        <end position="169"/>
    </location>
</feature>
<organism evidence="11 12">
    <name type="scientific">Brassicogethes aeneus</name>
    <name type="common">Rape pollen beetle</name>
    <name type="synonym">Meligethes aeneus</name>
    <dbReference type="NCBI Taxonomy" id="1431903"/>
    <lineage>
        <taxon>Eukaryota</taxon>
        <taxon>Metazoa</taxon>
        <taxon>Ecdysozoa</taxon>
        <taxon>Arthropoda</taxon>
        <taxon>Hexapoda</taxon>
        <taxon>Insecta</taxon>
        <taxon>Pterygota</taxon>
        <taxon>Neoptera</taxon>
        <taxon>Endopterygota</taxon>
        <taxon>Coleoptera</taxon>
        <taxon>Polyphaga</taxon>
        <taxon>Cucujiformia</taxon>
        <taxon>Nitidulidae</taxon>
        <taxon>Meligethinae</taxon>
        <taxon>Brassicogethes</taxon>
    </lineage>
</organism>
<dbReference type="PROSITE" id="PS00027">
    <property type="entry name" value="HOMEOBOX_1"/>
    <property type="match status" value="1"/>
</dbReference>
<feature type="compositionally biased region" description="Low complexity" evidence="9">
    <location>
        <begin position="145"/>
        <end position="156"/>
    </location>
</feature>
<dbReference type="AlphaFoldDB" id="A0A9P0FK85"/>
<feature type="compositionally biased region" description="Polar residues" evidence="9">
    <location>
        <begin position="120"/>
        <end position="131"/>
    </location>
</feature>
<evidence type="ECO:0000313" key="12">
    <source>
        <dbReference type="Proteomes" id="UP001154078"/>
    </source>
</evidence>
<evidence type="ECO:0000256" key="6">
    <source>
        <dbReference type="ARBA" id="ARBA00023242"/>
    </source>
</evidence>
<dbReference type="Gene3D" id="1.10.10.60">
    <property type="entry name" value="Homeodomain-like"/>
    <property type="match status" value="1"/>
</dbReference>
<dbReference type="PANTHER" id="PTHR24340">
    <property type="entry name" value="HOMEOBOX PROTEIN NKX"/>
    <property type="match status" value="1"/>
</dbReference>
<feature type="domain" description="Homeobox" evidence="10">
    <location>
        <begin position="184"/>
        <end position="244"/>
    </location>
</feature>
<keyword evidence="5 7" id="KW-0371">Homeobox</keyword>
<dbReference type="InterPro" id="IPR001356">
    <property type="entry name" value="HD"/>
</dbReference>
<evidence type="ECO:0000313" key="11">
    <source>
        <dbReference type="EMBL" id="CAH0560203.1"/>
    </source>
</evidence>
<proteinExistence type="inferred from homology"/>
<evidence type="ECO:0000256" key="4">
    <source>
        <dbReference type="ARBA" id="ARBA00023125"/>
    </source>
</evidence>
<dbReference type="SUPFAM" id="SSF46689">
    <property type="entry name" value="Homeodomain-like"/>
    <property type="match status" value="1"/>
</dbReference>
<dbReference type="GO" id="GO:0000981">
    <property type="term" value="F:DNA-binding transcription factor activity, RNA polymerase II-specific"/>
    <property type="evidence" value="ECO:0007669"/>
    <property type="project" value="InterPro"/>
</dbReference>
<accession>A0A9P0FK85</accession>
<dbReference type="PANTHER" id="PTHR24340:SF82">
    <property type="entry name" value="HOMEOBOX PROTEIN VND"/>
    <property type="match status" value="1"/>
</dbReference>
<dbReference type="Pfam" id="PF00046">
    <property type="entry name" value="Homeodomain"/>
    <property type="match status" value="1"/>
</dbReference>
<evidence type="ECO:0000256" key="7">
    <source>
        <dbReference type="PROSITE-ProRule" id="PRU00108"/>
    </source>
</evidence>
<keyword evidence="3" id="KW-0217">Developmental protein</keyword>
<dbReference type="CDD" id="cd00086">
    <property type="entry name" value="homeodomain"/>
    <property type="match status" value="1"/>
</dbReference>
<dbReference type="InterPro" id="IPR009057">
    <property type="entry name" value="Homeodomain-like_sf"/>
</dbReference>
<dbReference type="PROSITE" id="PS50071">
    <property type="entry name" value="HOMEOBOX_2"/>
    <property type="match status" value="1"/>
</dbReference>
<dbReference type="PRINTS" id="PR00024">
    <property type="entry name" value="HOMEOBOX"/>
</dbReference>
<dbReference type="FunFam" id="1.10.10.60:FF:000101">
    <property type="entry name" value="NK2 homeobox 8"/>
    <property type="match status" value="1"/>
</dbReference>
<name>A0A9P0FK85_BRAAE</name>
<evidence type="ECO:0000256" key="3">
    <source>
        <dbReference type="ARBA" id="ARBA00022473"/>
    </source>
</evidence>
<dbReference type="EMBL" id="OV121138">
    <property type="protein sequence ID" value="CAH0560203.1"/>
    <property type="molecule type" value="Genomic_DNA"/>
</dbReference>
<comment type="similarity">
    <text evidence="2">Belongs to the NK-2 homeobox family.</text>
</comment>
<evidence type="ECO:0000256" key="5">
    <source>
        <dbReference type="ARBA" id="ARBA00023155"/>
    </source>
</evidence>
<protein>
    <recommendedName>
        <fullName evidence="10">Homeobox domain-containing protein</fullName>
    </recommendedName>
</protein>
<evidence type="ECO:0000259" key="10">
    <source>
        <dbReference type="PROSITE" id="PS50071"/>
    </source>
</evidence>
<evidence type="ECO:0000256" key="1">
    <source>
        <dbReference type="ARBA" id="ARBA00004123"/>
    </source>
</evidence>
<feature type="DNA-binding region" description="Homeobox" evidence="7">
    <location>
        <begin position="186"/>
        <end position="245"/>
    </location>
</feature>
<dbReference type="OrthoDB" id="6159439at2759"/>
<dbReference type="InterPro" id="IPR017970">
    <property type="entry name" value="Homeobox_CS"/>
</dbReference>
<gene>
    <name evidence="11" type="ORF">MELIAE_LOCUS9994</name>
</gene>
<evidence type="ECO:0000256" key="9">
    <source>
        <dbReference type="SAM" id="MobiDB-lite"/>
    </source>
</evidence>
<feature type="region of interest" description="Disordered" evidence="9">
    <location>
        <begin position="112"/>
        <end position="191"/>
    </location>
</feature>
<comment type="subcellular location">
    <subcellularLocation>
        <location evidence="1 7 8">Nucleus</location>
    </subcellularLocation>
</comment>
<keyword evidence="12" id="KW-1185">Reference proteome</keyword>
<keyword evidence="6 7" id="KW-0539">Nucleus</keyword>
<dbReference type="Proteomes" id="UP001154078">
    <property type="component" value="Chromosome 7"/>
</dbReference>
<dbReference type="SMART" id="SM00389">
    <property type="entry name" value="HOX"/>
    <property type="match status" value="1"/>
</dbReference>